<keyword evidence="3 5" id="KW-0378">Hydrolase</keyword>
<keyword evidence="7" id="KW-0732">Signal</keyword>
<protein>
    <submittedName>
        <fullName evidence="9">Carboxyl-terminal protease</fullName>
    </submittedName>
</protein>
<dbReference type="SMART" id="SM00228">
    <property type="entry name" value="PDZ"/>
    <property type="match status" value="1"/>
</dbReference>
<feature type="domain" description="PDZ" evidence="8">
    <location>
        <begin position="89"/>
        <end position="157"/>
    </location>
</feature>
<dbReference type="Gene3D" id="2.30.42.10">
    <property type="match status" value="1"/>
</dbReference>
<feature type="signal peptide" evidence="7">
    <location>
        <begin position="1"/>
        <end position="23"/>
    </location>
</feature>
<comment type="similarity">
    <text evidence="1 5">Belongs to the peptidase S41A family.</text>
</comment>
<gene>
    <name evidence="9" type="ORF">T9A_00741</name>
</gene>
<keyword evidence="10" id="KW-1185">Reference proteome</keyword>
<dbReference type="InterPro" id="IPR001478">
    <property type="entry name" value="PDZ"/>
</dbReference>
<evidence type="ECO:0000313" key="10">
    <source>
        <dbReference type="Proteomes" id="UP000029443"/>
    </source>
</evidence>
<dbReference type="InterPro" id="IPR036034">
    <property type="entry name" value="PDZ_sf"/>
</dbReference>
<dbReference type="SUPFAM" id="SSF52096">
    <property type="entry name" value="ClpP/crotonase"/>
    <property type="match status" value="1"/>
</dbReference>
<dbReference type="Gene3D" id="3.90.226.10">
    <property type="entry name" value="2-enoyl-CoA Hydratase, Chain A, domain 1"/>
    <property type="match status" value="1"/>
</dbReference>
<keyword evidence="2 5" id="KW-0645">Protease</keyword>
<dbReference type="CDD" id="cd06782">
    <property type="entry name" value="cpPDZ_CPP-like"/>
    <property type="match status" value="1"/>
</dbReference>
<evidence type="ECO:0000256" key="5">
    <source>
        <dbReference type="RuleBase" id="RU004404"/>
    </source>
</evidence>
<dbReference type="SMART" id="SM00245">
    <property type="entry name" value="TSPc"/>
    <property type="match status" value="1"/>
</dbReference>
<dbReference type="Proteomes" id="UP000029443">
    <property type="component" value="Unassembled WGS sequence"/>
</dbReference>
<name>A0ABR4WG43_9GAMM</name>
<evidence type="ECO:0000256" key="3">
    <source>
        <dbReference type="ARBA" id="ARBA00022801"/>
    </source>
</evidence>
<dbReference type="Pfam" id="PF22694">
    <property type="entry name" value="CtpB_N-like"/>
    <property type="match status" value="1"/>
</dbReference>
<dbReference type="PROSITE" id="PS50106">
    <property type="entry name" value="PDZ"/>
    <property type="match status" value="1"/>
</dbReference>
<dbReference type="InterPro" id="IPR004447">
    <property type="entry name" value="Peptidase_S41A"/>
</dbReference>
<evidence type="ECO:0000256" key="4">
    <source>
        <dbReference type="ARBA" id="ARBA00022825"/>
    </source>
</evidence>
<keyword evidence="4 5" id="KW-0720">Serine protease</keyword>
<dbReference type="NCBIfam" id="TIGR00225">
    <property type="entry name" value="prc"/>
    <property type="match status" value="1"/>
</dbReference>
<feature type="region of interest" description="Disordered" evidence="6">
    <location>
        <begin position="380"/>
        <end position="399"/>
    </location>
</feature>
<dbReference type="CDD" id="cd07560">
    <property type="entry name" value="Peptidase_S41_CPP"/>
    <property type="match status" value="1"/>
</dbReference>
<dbReference type="PANTHER" id="PTHR32060">
    <property type="entry name" value="TAIL-SPECIFIC PROTEASE"/>
    <property type="match status" value="1"/>
</dbReference>
<dbReference type="InterPro" id="IPR005151">
    <property type="entry name" value="Tail-specific_protease"/>
</dbReference>
<accession>A0ABR4WG43</accession>
<dbReference type="GO" id="GO:0006508">
    <property type="term" value="P:proteolysis"/>
    <property type="evidence" value="ECO:0007669"/>
    <property type="project" value="UniProtKB-KW"/>
</dbReference>
<evidence type="ECO:0000256" key="7">
    <source>
        <dbReference type="SAM" id="SignalP"/>
    </source>
</evidence>
<feature type="chain" id="PRO_5047326321" evidence="7">
    <location>
        <begin position="24"/>
        <end position="428"/>
    </location>
</feature>
<dbReference type="PANTHER" id="PTHR32060:SF30">
    <property type="entry name" value="CARBOXY-TERMINAL PROCESSING PROTEASE CTPA"/>
    <property type="match status" value="1"/>
</dbReference>
<organism evidence="9 10">
    <name type="scientific">Alcanivorax jadensis T9</name>
    <dbReference type="NCBI Taxonomy" id="1177181"/>
    <lineage>
        <taxon>Bacteria</taxon>
        <taxon>Pseudomonadati</taxon>
        <taxon>Pseudomonadota</taxon>
        <taxon>Gammaproteobacteria</taxon>
        <taxon>Oceanospirillales</taxon>
        <taxon>Alcanivoracaceae</taxon>
        <taxon>Alcanivorax</taxon>
    </lineage>
</organism>
<dbReference type="EMBL" id="ARXU01000002">
    <property type="protein sequence ID" value="KGD62450.1"/>
    <property type="molecule type" value="Genomic_DNA"/>
</dbReference>
<dbReference type="GO" id="GO:0008233">
    <property type="term" value="F:peptidase activity"/>
    <property type="evidence" value="ECO:0007669"/>
    <property type="project" value="UniProtKB-KW"/>
</dbReference>
<dbReference type="SUPFAM" id="SSF50156">
    <property type="entry name" value="PDZ domain-like"/>
    <property type="match status" value="1"/>
</dbReference>
<dbReference type="Pfam" id="PF13180">
    <property type="entry name" value="PDZ_2"/>
    <property type="match status" value="1"/>
</dbReference>
<evidence type="ECO:0000313" key="9">
    <source>
        <dbReference type="EMBL" id="KGD62450.1"/>
    </source>
</evidence>
<dbReference type="InterPro" id="IPR029045">
    <property type="entry name" value="ClpP/crotonase-like_dom_sf"/>
</dbReference>
<evidence type="ECO:0000256" key="6">
    <source>
        <dbReference type="SAM" id="MobiDB-lite"/>
    </source>
</evidence>
<evidence type="ECO:0000256" key="2">
    <source>
        <dbReference type="ARBA" id="ARBA00022670"/>
    </source>
</evidence>
<proteinExistence type="inferred from homology"/>
<dbReference type="Gene3D" id="3.30.750.44">
    <property type="match status" value="1"/>
</dbReference>
<evidence type="ECO:0000256" key="1">
    <source>
        <dbReference type="ARBA" id="ARBA00009179"/>
    </source>
</evidence>
<dbReference type="InterPro" id="IPR055210">
    <property type="entry name" value="CtpA/B_N"/>
</dbReference>
<dbReference type="Pfam" id="PF03572">
    <property type="entry name" value="Peptidase_S41"/>
    <property type="match status" value="1"/>
</dbReference>
<reference evidence="9 10" key="1">
    <citation type="submission" date="2012-09" db="EMBL/GenBank/DDBJ databases">
        <title>Genome Sequence of alkane-degrading Bacterium Alcanivorax jadensis T9.</title>
        <authorList>
            <person name="Lai Q."/>
            <person name="Shao Z."/>
        </authorList>
    </citation>
    <scope>NUCLEOTIDE SEQUENCE [LARGE SCALE GENOMIC DNA]</scope>
    <source>
        <strain evidence="9 10">T9</strain>
    </source>
</reference>
<sequence length="428" mass="46345">MSFLRTAVVTALLSAAPFASLHAEDPALDQQARQQGVPVDELRAFAEVMERIRGAYIDEVDDRELLESAIRGMLYELDPHSSYLTPDQFDDLQVTTTGEFGGLGIEVTMEDGFVKVVTPVDGSPASKAGIQAGDLILKIDETFVKGLSLGEAVELMRGEIGSEIELMVLSDGDDKPHQVTLERDKIQLHSVKSRMLEPGLGYLRISQFQNNTGDDARKALDKLAKEDTLRGLVLDLRNNPGGVLGGAVEVADLFMDNGLIVYTQGREKSSRSDFNAKPGDRLNGMPMVVLVNGGSASASEIVAGALQDQGRAIVVGNRTFGKGSVQTVLPLSKDKALKLTTARYYTPDGRSIQAEGIAPDIAVDVVTKLEVREDMQVREADLPRHLNNENGETRDDGKRQSLAQEDYALAQALSVLKGVVLARNNDSR</sequence>
<evidence type="ECO:0000259" key="8">
    <source>
        <dbReference type="PROSITE" id="PS50106"/>
    </source>
</evidence>
<comment type="caution">
    <text evidence="9">The sequence shown here is derived from an EMBL/GenBank/DDBJ whole genome shotgun (WGS) entry which is preliminary data.</text>
</comment>